<evidence type="ECO:0000256" key="1">
    <source>
        <dbReference type="SAM" id="MobiDB-lite"/>
    </source>
</evidence>
<name>A0A451A1I5_9GAMM</name>
<protein>
    <submittedName>
        <fullName evidence="2">Uncharacterized protein</fullName>
    </submittedName>
</protein>
<sequence>MTTEKNLPVWGEKPRKEKRGRGKPRIDGAQGQLVEIRTKINPKVVEYLKNLSERLYGKREVSAMARSILHRAYEADNRKKKETEQ</sequence>
<dbReference type="AlphaFoldDB" id="A0A451A1I5"/>
<evidence type="ECO:0000313" key="2">
    <source>
        <dbReference type="EMBL" id="VFK59894.1"/>
    </source>
</evidence>
<gene>
    <name evidence="2" type="ORF">BECKTC1821F_GA0114240_103823</name>
</gene>
<proteinExistence type="predicted"/>
<accession>A0A451A1I5</accession>
<dbReference type="EMBL" id="CAADFW010000038">
    <property type="protein sequence ID" value="VFK59894.1"/>
    <property type="molecule type" value="Genomic_DNA"/>
</dbReference>
<feature type="region of interest" description="Disordered" evidence="1">
    <location>
        <begin position="1"/>
        <end position="27"/>
    </location>
</feature>
<reference evidence="2" key="1">
    <citation type="submission" date="2019-02" db="EMBL/GenBank/DDBJ databases">
        <authorList>
            <person name="Gruber-Vodicka R. H."/>
            <person name="Seah K. B. B."/>
        </authorList>
    </citation>
    <scope>NUCLEOTIDE SEQUENCE</scope>
    <source>
        <strain evidence="2">BECK_BZ126</strain>
    </source>
</reference>
<organism evidence="2">
    <name type="scientific">Candidatus Kentrum sp. TC</name>
    <dbReference type="NCBI Taxonomy" id="2126339"/>
    <lineage>
        <taxon>Bacteria</taxon>
        <taxon>Pseudomonadati</taxon>
        <taxon>Pseudomonadota</taxon>
        <taxon>Gammaproteobacteria</taxon>
        <taxon>Candidatus Kentrum</taxon>
    </lineage>
</organism>